<dbReference type="RefSeq" id="WP_156145533.1">
    <property type="nucleotide sequence ID" value="NZ_CP047166.1"/>
</dbReference>
<evidence type="ECO:0000313" key="1">
    <source>
        <dbReference type="EMBL" id="QRF66351.1"/>
    </source>
</evidence>
<evidence type="ECO:0000313" key="2">
    <source>
        <dbReference type="Proteomes" id="UP000596387"/>
    </source>
</evidence>
<sequence>MNWNNGAKTFENLTREGRRIRECISENGLSILESDAYALAIYEIGQAVALAQEYPMGHGFSLSKECIELFRKAARMAESERRDARQYGSYLVPISGESEVIAFPHSTT</sequence>
<protein>
    <recommendedName>
        <fullName evidence="3">HEPN domain-containing protein</fullName>
    </recommendedName>
</protein>
<evidence type="ECO:0008006" key="3">
    <source>
        <dbReference type="Google" id="ProtNLM"/>
    </source>
</evidence>
<name>A0ABX7F757_9RHOB</name>
<gene>
    <name evidence="1" type="ORF">GQA70_08540</name>
</gene>
<dbReference type="EMBL" id="CP047166">
    <property type="protein sequence ID" value="QRF66351.1"/>
    <property type="molecule type" value="Genomic_DNA"/>
</dbReference>
<accession>A0ABX7F757</accession>
<proteinExistence type="predicted"/>
<reference evidence="1 2" key="1">
    <citation type="submission" date="2019-12" db="EMBL/GenBank/DDBJ databases">
        <title>Complete Genome Sequence of a Quorum-Sensing Bacterium,Rhodobacteraceae bacterium C31, Isolated from a marine microalgae symbiotic bacteria.</title>
        <authorList>
            <person name="Zhang Y."/>
        </authorList>
    </citation>
    <scope>NUCLEOTIDE SEQUENCE [LARGE SCALE GENOMIC DNA]</scope>
    <source>
        <strain evidence="1 2">C31</strain>
    </source>
</reference>
<dbReference type="Proteomes" id="UP000596387">
    <property type="component" value="Chromosome"/>
</dbReference>
<keyword evidence="2" id="KW-1185">Reference proteome</keyword>
<organism evidence="1 2">
    <name type="scientific">Ponticoccus alexandrii</name>
    <dbReference type="NCBI Taxonomy" id="1943633"/>
    <lineage>
        <taxon>Bacteria</taxon>
        <taxon>Pseudomonadati</taxon>
        <taxon>Pseudomonadota</taxon>
        <taxon>Alphaproteobacteria</taxon>
        <taxon>Rhodobacterales</taxon>
        <taxon>Roseobacteraceae</taxon>
        <taxon>Ponticoccus</taxon>
    </lineage>
</organism>